<comment type="caution">
    <text evidence="2">The sequence shown here is derived from an EMBL/GenBank/DDBJ whole genome shotgun (WGS) entry which is preliminary data.</text>
</comment>
<evidence type="ECO:0000256" key="1">
    <source>
        <dbReference type="SAM" id="MobiDB-lite"/>
    </source>
</evidence>
<protein>
    <submittedName>
        <fullName evidence="2">Uncharacterized protein</fullName>
    </submittedName>
</protein>
<proteinExistence type="predicted"/>
<sequence length="108" mass="11553">MGAPRGPIDVFGTHGKLTIPTQHLGEFSKTNWGNRVVASGGELRAVSTTSDLAKQIKRLTDSRWRRIIEAAIMAAQPTRKGGKVPSDTGDLEDLEPAGDGILIDNDSD</sequence>
<reference evidence="2" key="1">
    <citation type="submission" date="2020-05" db="EMBL/GenBank/DDBJ databases">
        <title>Mycena genomes resolve the evolution of fungal bioluminescence.</title>
        <authorList>
            <person name="Tsai I.J."/>
        </authorList>
    </citation>
    <scope>NUCLEOTIDE SEQUENCE</scope>
    <source>
        <strain evidence="2">CCC161011</strain>
    </source>
</reference>
<evidence type="ECO:0000313" key="2">
    <source>
        <dbReference type="EMBL" id="KAF7336373.1"/>
    </source>
</evidence>
<dbReference type="OrthoDB" id="3256015at2759"/>
<keyword evidence="3" id="KW-1185">Reference proteome</keyword>
<gene>
    <name evidence="2" type="ORF">MVEN_02185800</name>
</gene>
<name>A0A8H7CI96_9AGAR</name>
<organism evidence="2 3">
    <name type="scientific">Mycena venus</name>
    <dbReference type="NCBI Taxonomy" id="2733690"/>
    <lineage>
        <taxon>Eukaryota</taxon>
        <taxon>Fungi</taxon>
        <taxon>Dikarya</taxon>
        <taxon>Basidiomycota</taxon>
        <taxon>Agaricomycotina</taxon>
        <taxon>Agaricomycetes</taxon>
        <taxon>Agaricomycetidae</taxon>
        <taxon>Agaricales</taxon>
        <taxon>Marasmiineae</taxon>
        <taxon>Mycenaceae</taxon>
        <taxon>Mycena</taxon>
    </lineage>
</organism>
<evidence type="ECO:0000313" key="3">
    <source>
        <dbReference type="Proteomes" id="UP000620124"/>
    </source>
</evidence>
<accession>A0A8H7CI96</accession>
<feature type="region of interest" description="Disordered" evidence="1">
    <location>
        <begin position="76"/>
        <end position="108"/>
    </location>
</feature>
<dbReference type="AlphaFoldDB" id="A0A8H7CI96"/>
<dbReference type="EMBL" id="JACAZI010000023">
    <property type="protein sequence ID" value="KAF7336373.1"/>
    <property type="molecule type" value="Genomic_DNA"/>
</dbReference>
<dbReference type="Proteomes" id="UP000620124">
    <property type="component" value="Unassembled WGS sequence"/>
</dbReference>